<comment type="pathway">
    <text evidence="7">Isoprenoid biosynthesis; isopentenyl diphosphate biosynthesis via DXP pathway; isopentenyl diphosphate from 1-deoxy-D-xylulose 5-phosphate: step 5/6.</text>
</comment>
<dbReference type="GO" id="GO:0019288">
    <property type="term" value="P:isopentenyl diphosphate biosynthetic process, methylerythritol 4-phosphate pathway"/>
    <property type="evidence" value="ECO:0007669"/>
    <property type="project" value="UniProtKB-UniRule"/>
</dbReference>
<evidence type="ECO:0000256" key="3">
    <source>
        <dbReference type="ARBA" id="ARBA00023002"/>
    </source>
</evidence>
<evidence type="ECO:0000313" key="10">
    <source>
        <dbReference type="EMBL" id="SMG08955.1"/>
    </source>
</evidence>
<dbReference type="OrthoDB" id="9803214at2"/>
<reference evidence="11" key="1">
    <citation type="submission" date="2017-04" db="EMBL/GenBank/DDBJ databases">
        <authorList>
            <person name="Varghese N."/>
            <person name="Submissions S."/>
        </authorList>
    </citation>
    <scope>NUCLEOTIDE SEQUENCE [LARGE SCALE GENOMIC DNA]</scope>
    <source>
        <strain evidence="11">USBA 82</strain>
    </source>
</reference>
<keyword evidence="2 7" id="KW-0479">Metal-binding</keyword>
<evidence type="ECO:0000259" key="8">
    <source>
        <dbReference type="Pfam" id="PF04551"/>
    </source>
</evidence>
<dbReference type="AlphaFoldDB" id="A0A1X7I3J3"/>
<comment type="catalytic activity">
    <reaction evidence="7">
        <text>(2E)-4-hydroxy-3-methylbut-2-enyl diphosphate + oxidized [flavodoxin] + H2O + 2 H(+) = 2-C-methyl-D-erythritol 2,4-cyclic diphosphate + reduced [flavodoxin]</text>
        <dbReference type="Rhea" id="RHEA:43604"/>
        <dbReference type="Rhea" id="RHEA-COMP:10622"/>
        <dbReference type="Rhea" id="RHEA-COMP:10623"/>
        <dbReference type="ChEBI" id="CHEBI:15377"/>
        <dbReference type="ChEBI" id="CHEBI:15378"/>
        <dbReference type="ChEBI" id="CHEBI:57618"/>
        <dbReference type="ChEBI" id="CHEBI:58210"/>
        <dbReference type="ChEBI" id="CHEBI:58483"/>
        <dbReference type="ChEBI" id="CHEBI:128753"/>
        <dbReference type="EC" id="1.17.7.3"/>
    </reaction>
</comment>
<keyword evidence="3 7" id="KW-0560">Oxidoreductase</keyword>
<evidence type="ECO:0000256" key="4">
    <source>
        <dbReference type="ARBA" id="ARBA00023004"/>
    </source>
</evidence>
<feature type="binding site" evidence="7">
    <location>
        <position position="305"/>
    </location>
    <ligand>
        <name>[4Fe-4S] cluster</name>
        <dbReference type="ChEBI" id="CHEBI:49883"/>
    </ligand>
</feature>
<dbReference type="InterPro" id="IPR011005">
    <property type="entry name" value="Dihydropteroate_synth-like_sf"/>
</dbReference>
<feature type="binding site" evidence="7">
    <location>
        <position position="298"/>
    </location>
    <ligand>
        <name>[4Fe-4S] cluster</name>
        <dbReference type="ChEBI" id="CHEBI:49883"/>
    </ligand>
</feature>
<dbReference type="PANTHER" id="PTHR30454:SF0">
    <property type="entry name" value="4-HYDROXY-3-METHYLBUT-2-EN-1-YL DIPHOSPHATE SYNTHASE (FERREDOXIN), CHLOROPLASTIC"/>
    <property type="match status" value="1"/>
</dbReference>
<comment type="function">
    <text evidence="7">Converts 2C-methyl-D-erythritol 2,4-cyclodiphosphate (ME-2,4cPP) into 1-hydroxy-2-methyl-2-(E)-butenyl 4-diphosphate.</text>
</comment>
<dbReference type="InterPro" id="IPR045854">
    <property type="entry name" value="NO2/SO3_Rdtase_4Fe4S_sf"/>
</dbReference>
<dbReference type="InterPro" id="IPR058578">
    <property type="entry name" value="IspG_TIM"/>
</dbReference>
<gene>
    <name evidence="7" type="primary">ispG</name>
    <name evidence="10" type="ORF">SAMN06275492_10174</name>
</gene>
<comment type="cofactor">
    <cofactor evidence="7">
        <name>[4Fe-4S] cluster</name>
        <dbReference type="ChEBI" id="CHEBI:49883"/>
    </cofactor>
    <text evidence="7">Binds 1 [4Fe-4S] cluster.</text>
</comment>
<evidence type="ECO:0000313" key="11">
    <source>
        <dbReference type="Proteomes" id="UP000193355"/>
    </source>
</evidence>
<dbReference type="GO" id="GO:0051539">
    <property type="term" value="F:4 iron, 4 sulfur cluster binding"/>
    <property type="evidence" value="ECO:0007669"/>
    <property type="project" value="UniProtKB-UniRule"/>
</dbReference>
<dbReference type="NCBIfam" id="NF001540">
    <property type="entry name" value="PRK00366.1"/>
    <property type="match status" value="1"/>
</dbReference>
<dbReference type="Proteomes" id="UP000193355">
    <property type="component" value="Unassembled WGS sequence"/>
</dbReference>
<evidence type="ECO:0000256" key="1">
    <source>
        <dbReference type="ARBA" id="ARBA00022485"/>
    </source>
</evidence>
<dbReference type="RefSeq" id="WP_085543374.1">
    <property type="nucleotide sequence ID" value="NZ_FXBB01000001.1"/>
</dbReference>
<keyword evidence="6 7" id="KW-0414">Isoprene biosynthesis</keyword>
<name>A0A1X7I3J3_9BACT</name>
<proteinExistence type="inferred from homology"/>
<comment type="similarity">
    <text evidence="7">Belongs to the IspG family.</text>
</comment>
<evidence type="ECO:0000256" key="6">
    <source>
        <dbReference type="ARBA" id="ARBA00023229"/>
    </source>
</evidence>
<keyword evidence="4 7" id="KW-0408">Iron</keyword>
<dbReference type="SUPFAM" id="SSF56014">
    <property type="entry name" value="Nitrite and sulphite reductase 4Fe-4S domain-like"/>
    <property type="match status" value="1"/>
</dbReference>
<dbReference type="Gene3D" id="3.20.20.20">
    <property type="entry name" value="Dihydropteroate synthase-like"/>
    <property type="match status" value="1"/>
</dbReference>
<evidence type="ECO:0000256" key="7">
    <source>
        <dbReference type="HAMAP-Rule" id="MF_00159"/>
    </source>
</evidence>
<feature type="binding site" evidence="7">
    <location>
        <position position="266"/>
    </location>
    <ligand>
        <name>[4Fe-4S] cluster</name>
        <dbReference type="ChEBI" id="CHEBI:49883"/>
    </ligand>
</feature>
<dbReference type="EC" id="1.17.7.3" evidence="7"/>
<sequence>MRNRSLLVGSVSIGGNSPVRVESMLKVPLCRLEEGMKQLDDLARSGCELVRVAFPSASDQENFSRLVKDSPVSVMADIHFDPSLAEAAIAAGCRAIRINPGNMGSPEKLDRLIAMSKDEGVVIRIGANSGSVSPRQLKEAGGDRPAALALAVEEQLRALEDRGFQDILLSAKSTDVRETVAANKILFDKYGKIYPFHIGITESGSGIAGVSKSSVGLGILLSMGIGDTIRVSLSDNPEIEVAAGFEILKSLGLRQRGAEIISCPTCGRKKLDVVAVLPEIRPLLEGLPDGFKVAIMGCEVNGPQEARHADVGVAGSYSEAIFFKKGEVVDRRPLSELVKGMSLLLEPYRLKS</sequence>
<keyword evidence="1 7" id="KW-0004">4Fe-4S</keyword>
<feature type="binding site" evidence="7">
    <location>
        <position position="263"/>
    </location>
    <ligand>
        <name>[4Fe-4S] cluster</name>
        <dbReference type="ChEBI" id="CHEBI:49883"/>
    </ligand>
</feature>
<keyword evidence="11" id="KW-1185">Reference proteome</keyword>
<organism evidence="10 11">
    <name type="scientific">Dethiosulfovibrio salsuginis</name>
    <dbReference type="NCBI Taxonomy" id="561720"/>
    <lineage>
        <taxon>Bacteria</taxon>
        <taxon>Thermotogati</taxon>
        <taxon>Synergistota</taxon>
        <taxon>Synergistia</taxon>
        <taxon>Synergistales</taxon>
        <taxon>Dethiosulfovibrionaceae</taxon>
        <taxon>Dethiosulfovibrio</taxon>
    </lineage>
</organism>
<accession>A0A1X7I3J3</accession>
<dbReference type="InterPro" id="IPR058579">
    <property type="entry name" value="IspG_C"/>
</dbReference>
<evidence type="ECO:0000259" key="9">
    <source>
        <dbReference type="Pfam" id="PF26540"/>
    </source>
</evidence>
<dbReference type="UniPathway" id="UPA00056">
    <property type="reaction ID" value="UER00096"/>
</dbReference>
<dbReference type="NCBIfam" id="TIGR00612">
    <property type="entry name" value="ispG_gcpE"/>
    <property type="match status" value="1"/>
</dbReference>
<dbReference type="EMBL" id="FXBB01000001">
    <property type="protein sequence ID" value="SMG08955.1"/>
    <property type="molecule type" value="Genomic_DNA"/>
</dbReference>
<evidence type="ECO:0000256" key="5">
    <source>
        <dbReference type="ARBA" id="ARBA00023014"/>
    </source>
</evidence>
<feature type="domain" description="IspG C-terminal" evidence="9">
    <location>
        <begin position="259"/>
        <end position="341"/>
    </location>
</feature>
<dbReference type="GO" id="GO:0046872">
    <property type="term" value="F:metal ion binding"/>
    <property type="evidence" value="ECO:0007669"/>
    <property type="project" value="UniProtKB-KW"/>
</dbReference>
<dbReference type="InterPro" id="IPR004588">
    <property type="entry name" value="IspG_bac-typ"/>
</dbReference>
<dbReference type="PANTHER" id="PTHR30454">
    <property type="entry name" value="4-HYDROXY-3-METHYLBUT-2-EN-1-YL DIPHOSPHATE SYNTHASE"/>
    <property type="match status" value="1"/>
</dbReference>
<dbReference type="HAMAP" id="MF_00159">
    <property type="entry name" value="IspG"/>
    <property type="match status" value="1"/>
</dbReference>
<dbReference type="Gene3D" id="3.30.413.10">
    <property type="entry name" value="Sulfite Reductase Hemoprotein, domain 1"/>
    <property type="match status" value="1"/>
</dbReference>
<dbReference type="Pfam" id="PF04551">
    <property type="entry name" value="GcpE"/>
    <property type="match status" value="1"/>
</dbReference>
<dbReference type="GO" id="GO:0046429">
    <property type="term" value="F:4-hydroxy-3-methylbut-2-en-1-yl diphosphate synthase activity (ferredoxin)"/>
    <property type="evidence" value="ECO:0007669"/>
    <property type="project" value="UniProtKB-UniRule"/>
</dbReference>
<dbReference type="GO" id="GO:0016114">
    <property type="term" value="P:terpenoid biosynthetic process"/>
    <property type="evidence" value="ECO:0007669"/>
    <property type="project" value="InterPro"/>
</dbReference>
<dbReference type="GO" id="GO:0141197">
    <property type="term" value="F:4-hydroxy-3-methylbut-2-enyl-diphosphate synthase activity (flavodoxin)"/>
    <property type="evidence" value="ECO:0007669"/>
    <property type="project" value="UniProtKB-EC"/>
</dbReference>
<keyword evidence="5 7" id="KW-0411">Iron-sulfur</keyword>
<dbReference type="Pfam" id="PF26540">
    <property type="entry name" value="GcpE_C"/>
    <property type="match status" value="1"/>
</dbReference>
<dbReference type="STRING" id="561720.SAMN06275492_10174"/>
<protein>
    <recommendedName>
        <fullName evidence="7">4-hydroxy-3-methylbut-2-en-1-yl diphosphate synthase (flavodoxin)</fullName>
        <ecNumber evidence="7">1.17.7.3</ecNumber>
    </recommendedName>
    <alternativeName>
        <fullName evidence="7">1-hydroxy-2-methyl-2-(E)-butenyl 4-diphosphate synthase</fullName>
    </alternativeName>
</protein>
<evidence type="ECO:0000256" key="2">
    <source>
        <dbReference type="ARBA" id="ARBA00022723"/>
    </source>
</evidence>
<feature type="domain" description="IspG TIM-barrel" evidence="8">
    <location>
        <begin position="4"/>
        <end position="244"/>
    </location>
</feature>